<feature type="transmembrane region" description="Helical" evidence="6">
    <location>
        <begin position="580"/>
        <end position="599"/>
    </location>
</feature>
<dbReference type="OrthoDB" id="10262656at2759"/>
<feature type="transmembrane region" description="Helical" evidence="6">
    <location>
        <begin position="197"/>
        <end position="220"/>
    </location>
</feature>
<evidence type="ECO:0000259" key="7">
    <source>
        <dbReference type="PROSITE" id="PS50850"/>
    </source>
</evidence>
<gene>
    <name evidence="8" type="ORF">BP5796_01493</name>
</gene>
<dbReference type="Proteomes" id="UP000256328">
    <property type="component" value="Unassembled WGS sequence"/>
</dbReference>
<feature type="transmembrane region" description="Helical" evidence="6">
    <location>
        <begin position="443"/>
        <end position="467"/>
    </location>
</feature>
<organism evidence="8 9">
    <name type="scientific">Coleophoma crateriformis</name>
    <dbReference type="NCBI Taxonomy" id="565419"/>
    <lineage>
        <taxon>Eukaryota</taxon>
        <taxon>Fungi</taxon>
        <taxon>Dikarya</taxon>
        <taxon>Ascomycota</taxon>
        <taxon>Pezizomycotina</taxon>
        <taxon>Leotiomycetes</taxon>
        <taxon>Helotiales</taxon>
        <taxon>Dermateaceae</taxon>
        <taxon>Coleophoma</taxon>
    </lineage>
</organism>
<evidence type="ECO:0000256" key="3">
    <source>
        <dbReference type="ARBA" id="ARBA00022692"/>
    </source>
</evidence>
<dbReference type="GO" id="GO:0016020">
    <property type="term" value="C:membrane"/>
    <property type="evidence" value="ECO:0007669"/>
    <property type="project" value="UniProtKB-SubCell"/>
</dbReference>
<dbReference type="AlphaFoldDB" id="A0A3D8T0R4"/>
<evidence type="ECO:0000256" key="5">
    <source>
        <dbReference type="ARBA" id="ARBA00023136"/>
    </source>
</evidence>
<feature type="transmembrane region" description="Helical" evidence="6">
    <location>
        <begin position="297"/>
        <end position="320"/>
    </location>
</feature>
<dbReference type="PANTHER" id="PTHR23504:SF2">
    <property type="entry name" value="TRANSPORTER, PUTATIVE (AFU_ORTHOLOGUE AFUA_8G04150)-RELATED"/>
    <property type="match status" value="1"/>
</dbReference>
<keyword evidence="4 6" id="KW-1133">Transmembrane helix</keyword>
<feature type="transmembrane region" description="Helical" evidence="6">
    <location>
        <begin position="479"/>
        <end position="499"/>
    </location>
</feature>
<dbReference type="Gene3D" id="1.20.1250.20">
    <property type="entry name" value="MFS general substrate transporter like domains"/>
    <property type="match status" value="1"/>
</dbReference>
<accession>A0A3D8T0R4</accession>
<dbReference type="CDD" id="cd17330">
    <property type="entry name" value="MFS_SLC46_TetA_like"/>
    <property type="match status" value="1"/>
</dbReference>
<keyword evidence="9" id="KW-1185">Reference proteome</keyword>
<evidence type="ECO:0000256" key="4">
    <source>
        <dbReference type="ARBA" id="ARBA00022989"/>
    </source>
</evidence>
<feature type="transmembrane region" description="Helical" evidence="6">
    <location>
        <begin position="257"/>
        <end position="277"/>
    </location>
</feature>
<reference evidence="8 9" key="1">
    <citation type="journal article" date="2018" name="IMA Fungus">
        <title>IMA Genome-F 9: Draft genome sequence of Annulohypoxylon stygium, Aspergillus mulundensis, Berkeleyomyces basicola (syn. Thielaviopsis basicola), Ceratocystis smalleyi, two Cercospora beticola strains, Coleophoma cylindrospora, Fusarium fracticaudum, Phialophora cf. hyalina, and Morchella septimelata.</title>
        <authorList>
            <person name="Wingfield B.D."/>
            <person name="Bills G.F."/>
            <person name="Dong Y."/>
            <person name="Huang W."/>
            <person name="Nel W.J."/>
            <person name="Swalarsk-Parry B.S."/>
            <person name="Vaghefi N."/>
            <person name="Wilken P.M."/>
            <person name="An Z."/>
            <person name="de Beer Z.W."/>
            <person name="De Vos L."/>
            <person name="Chen L."/>
            <person name="Duong T.A."/>
            <person name="Gao Y."/>
            <person name="Hammerbacher A."/>
            <person name="Kikkert J.R."/>
            <person name="Li Y."/>
            <person name="Li H."/>
            <person name="Li K."/>
            <person name="Li Q."/>
            <person name="Liu X."/>
            <person name="Ma X."/>
            <person name="Naidoo K."/>
            <person name="Pethybridge S.J."/>
            <person name="Sun J."/>
            <person name="Steenkamp E.T."/>
            <person name="van der Nest M.A."/>
            <person name="van Wyk S."/>
            <person name="Wingfield M.J."/>
            <person name="Xiong C."/>
            <person name="Yue Q."/>
            <person name="Zhang X."/>
        </authorList>
    </citation>
    <scope>NUCLEOTIDE SEQUENCE [LARGE SCALE GENOMIC DNA]</scope>
    <source>
        <strain evidence="8 9">BP5796</strain>
    </source>
</reference>
<feature type="transmembrane region" description="Helical" evidence="6">
    <location>
        <begin position="390"/>
        <end position="410"/>
    </location>
</feature>
<keyword evidence="5 6" id="KW-0472">Membrane</keyword>
<dbReference type="EMBL" id="PDLN01000002">
    <property type="protein sequence ID" value="RDW92099.1"/>
    <property type="molecule type" value="Genomic_DNA"/>
</dbReference>
<dbReference type="InterPro" id="IPR011701">
    <property type="entry name" value="MFS"/>
</dbReference>
<feature type="transmembrane region" description="Helical" evidence="6">
    <location>
        <begin position="505"/>
        <end position="530"/>
    </location>
</feature>
<feature type="transmembrane region" description="Helical" evidence="6">
    <location>
        <begin position="542"/>
        <end position="560"/>
    </location>
</feature>
<dbReference type="PANTHER" id="PTHR23504">
    <property type="entry name" value="MAJOR FACILITATOR SUPERFAMILY DOMAIN-CONTAINING PROTEIN 10"/>
    <property type="match status" value="1"/>
</dbReference>
<keyword evidence="2" id="KW-0813">Transport</keyword>
<keyword evidence="3 6" id="KW-0812">Transmembrane</keyword>
<name>A0A3D8T0R4_9HELO</name>
<dbReference type="GO" id="GO:0022857">
    <property type="term" value="F:transmembrane transporter activity"/>
    <property type="evidence" value="ECO:0007669"/>
    <property type="project" value="InterPro"/>
</dbReference>
<evidence type="ECO:0000313" key="8">
    <source>
        <dbReference type="EMBL" id="RDW92099.1"/>
    </source>
</evidence>
<evidence type="ECO:0000256" key="1">
    <source>
        <dbReference type="ARBA" id="ARBA00004141"/>
    </source>
</evidence>
<comment type="caution">
    <text evidence="8">The sequence shown here is derived from an EMBL/GenBank/DDBJ whole genome shotgun (WGS) entry which is preliminary data.</text>
</comment>
<dbReference type="InterPro" id="IPR036259">
    <property type="entry name" value="MFS_trans_sf"/>
</dbReference>
<dbReference type="InterPro" id="IPR020846">
    <property type="entry name" value="MFS_dom"/>
</dbReference>
<comment type="subcellular location">
    <subcellularLocation>
        <location evidence="1">Membrane</location>
        <topology evidence="1">Multi-pass membrane protein</topology>
    </subcellularLocation>
</comment>
<protein>
    <recommendedName>
        <fullName evidence="7">Major facilitator superfamily (MFS) profile domain-containing protein</fullName>
    </recommendedName>
</protein>
<evidence type="ECO:0000256" key="6">
    <source>
        <dbReference type="SAM" id="Phobius"/>
    </source>
</evidence>
<evidence type="ECO:0000256" key="2">
    <source>
        <dbReference type="ARBA" id="ARBA00022448"/>
    </source>
</evidence>
<dbReference type="PRINTS" id="PR01035">
    <property type="entry name" value="TCRTETA"/>
</dbReference>
<evidence type="ECO:0000313" key="9">
    <source>
        <dbReference type="Proteomes" id="UP000256328"/>
    </source>
</evidence>
<sequence>MNESITTTTTSSSTIQPAPLAPPANCQLLPPFSVPLSAQPISSPLPPPSLLRPPRLLSTLSLLGWSTRLCSAVCVVGKKKKKNASDSTVLKRIGPAPATLGNQTLRENQVHPKCNGPNLPENSPRPWRISNPAIVSLSSGQVIRADRLNLHLHLFHVGDESDASFYAGLLISAFALAEASTGMFWGSLSDRIGRKPVLLIGCVGTIMSMLLVGFAPNFWVALAGRLFGAFNGNIGVIQTMVGELVTRPEHEPRAYSVMPFVWAVGSVLGPAIGGLTADPVQNFPAFFSSTGLFAKLPYLLPNLICSALLLLSLVLGYFFLEETHPDMQPRVFLPDSTYRSEETPLMATADAIKVPAVDLRAETYGTFEGSDDSSWRNNAAAKTRSSQPRIFTKQVTALVIAMGIFAYHTMTYDHLLPIFLEDDRVSSAMFSTWNLTTSGGLGLSLQSVGIIMSVNGIISLIIQVFIFPVCASYFGVRRLFILVSLLQPFAYFMMPYLLILPESSALLYPAIYFCLFVRNLLSILAYPVLLIMIKEATPSPTVLGKVNGLAASVGAGARTVAPPIAGYLYTLGSKTNFSGLAWWGSALIAGFGAIQCFYIKCGSAQSSDVEEQKKEILGISVREIGSAEDM</sequence>
<dbReference type="InterPro" id="IPR001958">
    <property type="entry name" value="Tet-R_TetA/multi-R_MdtG-like"/>
</dbReference>
<dbReference type="PROSITE" id="PS50850">
    <property type="entry name" value="MFS"/>
    <property type="match status" value="1"/>
</dbReference>
<dbReference type="Pfam" id="PF07690">
    <property type="entry name" value="MFS_1"/>
    <property type="match status" value="1"/>
</dbReference>
<feature type="domain" description="Major facilitator superfamily (MFS) profile" evidence="7">
    <location>
        <begin position="132"/>
        <end position="604"/>
    </location>
</feature>
<feature type="transmembrane region" description="Helical" evidence="6">
    <location>
        <begin position="165"/>
        <end position="185"/>
    </location>
</feature>
<proteinExistence type="predicted"/>
<dbReference type="SUPFAM" id="SSF103473">
    <property type="entry name" value="MFS general substrate transporter"/>
    <property type="match status" value="1"/>
</dbReference>